<accession>A0A2P6PRZ1</accession>
<protein>
    <submittedName>
        <fullName evidence="1">Uncharacterized protein</fullName>
    </submittedName>
</protein>
<dbReference type="AlphaFoldDB" id="A0A2P6PRZ1"/>
<dbReference type="Proteomes" id="UP000238479">
    <property type="component" value="Chromosome 6"/>
</dbReference>
<sequence>MVANDGGPESITAESLQNGALLWWKVMILWLLWVQIDGGDGMDQALSLGALFLGVQISVMGYSRDLWKIWVWDPEINDLPICLAGFWWCSDSGRVISSHIQGRGGEDRVCIVWALVRIWWFTQVQAQDSGLVAWTCFQQTISCNLLDLTFVGNSLQSTSIFVHQLRSLGELTCCSVVSSHVSFTRLRFSLVCRLSNCAHLFTMRVTCHMFGNLCHLELLV</sequence>
<dbReference type="Gramene" id="PRQ24703">
    <property type="protein sequence ID" value="PRQ24703"/>
    <property type="gene ID" value="RchiOBHm_Chr6g0275341"/>
</dbReference>
<evidence type="ECO:0000313" key="1">
    <source>
        <dbReference type="EMBL" id="PRQ24703.1"/>
    </source>
</evidence>
<dbReference type="EMBL" id="PDCK01000044">
    <property type="protein sequence ID" value="PRQ24703.1"/>
    <property type="molecule type" value="Genomic_DNA"/>
</dbReference>
<name>A0A2P6PRZ1_ROSCH</name>
<gene>
    <name evidence="1" type="ORF">RchiOBHm_Chr6g0275341</name>
</gene>
<keyword evidence="2" id="KW-1185">Reference proteome</keyword>
<proteinExistence type="predicted"/>
<organism evidence="1 2">
    <name type="scientific">Rosa chinensis</name>
    <name type="common">China rose</name>
    <dbReference type="NCBI Taxonomy" id="74649"/>
    <lineage>
        <taxon>Eukaryota</taxon>
        <taxon>Viridiplantae</taxon>
        <taxon>Streptophyta</taxon>
        <taxon>Embryophyta</taxon>
        <taxon>Tracheophyta</taxon>
        <taxon>Spermatophyta</taxon>
        <taxon>Magnoliopsida</taxon>
        <taxon>eudicotyledons</taxon>
        <taxon>Gunneridae</taxon>
        <taxon>Pentapetalae</taxon>
        <taxon>rosids</taxon>
        <taxon>fabids</taxon>
        <taxon>Rosales</taxon>
        <taxon>Rosaceae</taxon>
        <taxon>Rosoideae</taxon>
        <taxon>Rosoideae incertae sedis</taxon>
        <taxon>Rosa</taxon>
    </lineage>
</organism>
<comment type="caution">
    <text evidence="1">The sequence shown here is derived from an EMBL/GenBank/DDBJ whole genome shotgun (WGS) entry which is preliminary data.</text>
</comment>
<reference evidence="1 2" key="1">
    <citation type="journal article" date="2018" name="Nat. Genet.">
        <title>The Rosa genome provides new insights in the design of modern roses.</title>
        <authorList>
            <person name="Bendahmane M."/>
        </authorList>
    </citation>
    <scope>NUCLEOTIDE SEQUENCE [LARGE SCALE GENOMIC DNA]</scope>
    <source>
        <strain evidence="2">cv. Old Blush</strain>
    </source>
</reference>
<evidence type="ECO:0000313" key="2">
    <source>
        <dbReference type="Proteomes" id="UP000238479"/>
    </source>
</evidence>